<dbReference type="EMBL" id="JAPFFF010000012">
    <property type="protein sequence ID" value="KAK8875947.1"/>
    <property type="molecule type" value="Genomic_DNA"/>
</dbReference>
<comment type="caution">
    <text evidence="2">The sequence shown here is derived from an EMBL/GenBank/DDBJ whole genome shotgun (WGS) entry which is preliminary data.</text>
</comment>
<evidence type="ECO:0000313" key="2">
    <source>
        <dbReference type="EMBL" id="KAK8875947.1"/>
    </source>
</evidence>
<evidence type="ECO:0000256" key="1">
    <source>
        <dbReference type="SAM" id="MobiDB-lite"/>
    </source>
</evidence>
<name>A0ABR2JFM3_9EUKA</name>
<keyword evidence="3" id="KW-1185">Reference proteome</keyword>
<reference evidence="2 3" key="1">
    <citation type="submission" date="2024-04" db="EMBL/GenBank/DDBJ databases">
        <title>Tritrichomonas musculus Genome.</title>
        <authorList>
            <person name="Alves-Ferreira E."/>
            <person name="Grigg M."/>
            <person name="Lorenzi H."/>
            <person name="Galac M."/>
        </authorList>
    </citation>
    <scope>NUCLEOTIDE SEQUENCE [LARGE SCALE GENOMIC DNA]</scope>
    <source>
        <strain evidence="2 3">EAF2021</strain>
    </source>
</reference>
<sequence>MMKSQLPFDNVSTQTDTVKAIPHRPEEFVHYVEYLATSPQLDLSAVSARIYQFLNLSRIKPEKRQTVLFAIRDMQLPEDFWQQMLPQFKTELTNADHKFTEAILMAISSAPPNCIVQTFNNFNFILPYLENDSEHICYAAFYVLYKFRNYIKINTQIVQLTLKQLTSKLTQLCFLAVYLIKFYISIDFQDIGNIIRPYYNDLKRIIYVNGHIINVNLLYFILKLIHPSIQDIISILPHVSYPIAGFLIAAMPSCHDFTHIVDVPSDSIMPFIVDVINHPYCDGIVMELLITALQIVKMSQNNHFFDRITQHMLNSKSSKIQVISLFADVAKSLKELSRLLSKAYQSAKDSNFFYILVAISSFLATKDNIDITKELMKLLSSESDSRYWRLAASCVAYYTWHQKHYVLDQIQNILEVVKQINDLSTRSLFLVYLADIVPVHLRADLIAAMKHSLFSNSDKSGQMITTTKNDFKIRDKDDSISILLKIQLVSALSAISSESDLDDIVQELTQPIYMLAMQNGMKMRQQQNESRPSGRKESLSPSTVPQKNSIPLSPFIHINVIDLGLLASGLYYPSTLPVASIGGKRREFIEISPVYHALTVEIATVVVPSDRSLSIELRLSAKGVIPSLSVSFNVPVTLTPPQVPEWSINSLNEGSKVTQNYTFTINKLINPFGMIHIVQDGASVLDIKVCLPLIDMFEMITPDPDIERNIWQALRFQRTNVPLKDAMWVSTEGCIAVKNNVARASSEELLNMIPSALETHAVVD</sequence>
<organism evidence="2 3">
    <name type="scientific">Tritrichomonas musculus</name>
    <dbReference type="NCBI Taxonomy" id="1915356"/>
    <lineage>
        <taxon>Eukaryota</taxon>
        <taxon>Metamonada</taxon>
        <taxon>Parabasalia</taxon>
        <taxon>Tritrichomonadida</taxon>
        <taxon>Tritrichomonadidae</taxon>
        <taxon>Tritrichomonas</taxon>
    </lineage>
</organism>
<evidence type="ECO:0000313" key="3">
    <source>
        <dbReference type="Proteomes" id="UP001470230"/>
    </source>
</evidence>
<dbReference type="InterPro" id="IPR016024">
    <property type="entry name" value="ARM-type_fold"/>
</dbReference>
<protein>
    <submittedName>
        <fullName evidence="2">Uncharacterized protein</fullName>
    </submittedName>
</protein>
<dbReference type="SUPFAM" id="SSF48371">
    <property type="entry name" value="ARM repeat"/>
    <property type="match status" value="1"/>
</dbReference>
<gene>
    <name evidence="2" type="ORF">M9Y10_006125</name>
</gene>
<accession>A0ABR2JFM3</accession>
<proteinExistence type="predicted"/>
<dbReference type="Proteomes" id="UP001470230">
    <property type="component" value="Unassembled WGS sequence"/>
</dbReference>
<feature type="region of interest" description="Disordered" evidence="1">
    <location>
        <begin position="521"/>
        <end position="546"/>
    </location>
</feature>